<dbReference type="InterPro" id="IPR015943">
    <property type="entry name" value="WD40/YVTN_repeat-like_dom_sf"/>
</dbReference>
<sequence>MLLMDNLYYKIQGSFLFLDTVHTLFHLGEIHMRRFRQWLSIILVLALCFSFAPASLAAENTEIPVYAKLSGHTSWVRTTSISSDGTLLASGGMDGAVRVWDTTTLKELMVRVLSSDIRIVEMSPSGRYVAVCTNNYDDPIYLWDIQTNSISELQGHEYSANVLAFTPDEKQLISGGSDEKVIVWDLAAAAKTQEFTYADDVTSLSVLASKQFVAAGLRNNTIQVRNYKTGQQVKTISGVVQGGSYSYPVDLTFTPDGESLYVAGSTSYPNVFQVDNGFSRVPNDPSKFGETSYWKKVQFSQDGSFLFTNDGYSAYVYDTLTGELLAKSDSTYIQDMEVDPSLKFIAAAGHEDVEMMDLSDAAKTITSLTIQVDDTSIPLNREGSVKVIANYSNNTKKILKSSDVKWTTSDFQTAVVNGDTIIPRKEGKVTLTAAYKKIEASLDVEVTQPVKELTHMAFSSKQITMNEKGQAKISIYGFYDDGSKEHFPLDDFTFTAADPRMVSIQGNYIVGIRAGKTRLTAKTKNYTFSTTVVVKDITPPAAPKVKAIANTSRIITGKAEAGSTIVVVAGKKTYKTVAKTSGSFSVSVPPQKAGAAITVTAIDKSGNKSKSTKIVVSKKK</sequence>
<feature type="transmembrane region" description="Helical" evidence="4">
    <location>
        <begin position="38"/>
        <end position="58"/>
    </location>
</feature>
<dbReference type="SUPFAM" id="SSF50978">
    <property type="entry name" value="WD40 repeat-like"/>
    <property type="match status" value="1"/>
</dbReference>
<name>A0A372L9G9_9BACI</name>
<protein>
    <recommendedName>
        <fullName evidence="5">Bacterial Ig domain-containing protein</fullName>
    </recommendedName>
</protein>
<dbReference type="PANTHER" id="PTHR19857:SF21">
    <property type="entry name" value="ANAPHASE-PROMOTING COMPLEX SUBUNIT 4 WD40 DOMAIN-CONTAINING PROTEIN"/>
    <property type="match status" value="1"/>
</dbReference>
<dbReference type="Gene3D" id="2.60.40.10">
    <property type="entry name" value="Immunoglobulins"/>
    <property type="match status" value="1"/>
</dbReference>
<evidence type="ECO:0000256" key="2">
    <source>
        <dbReference type="ARBA" id="ARBA00022737"/>
    </source>
</evidence>
<keyword evidence="7" id="KW-1185">Reference proteome</keyword>
<evidence type="ECO:0000259" key="5">
    <source>
        <dbReference type="Pfam" id="PF17936"/>
    </source>
</evidence>
<keyword evidence="4" id="KW-0812">Transmembrane</keyword>
<feature type="domain" description="Bacterial Ig" evidence="5">
    <location>
        <begin position="540"/>
        <end position="616"/>
    </location>
</feature>
<accession>A0A372L9G9</accession>
<dbReference type="Gene3D" id="2.60.40.1080">
    <property type="match status" value="2"/>
</dbReference>
<evidence type="ECO:0000313" key="6">
    <source>
        <dbReference type="EMBL" id="RFU61791.1"/>
    </source>
</evidence>
<dbReference type="Pfam" id="PF00400">
    <property type="entry name" value="WD40"/>
    <property type="match status" value="2"/>
</dbReference>
<dbReference type="PROSITE" id="PS50082">
    <property type="entry name" value="WD_REPEATS_2"/>
    <property type="match status" value="2"/>
</dbReference>
<dbReference type="InterPro" id="IPR019775">
    <property type="entry name" value="WD40_repeat_CS"/>
</dbReference>
<dbReference type="PANTHER" id="PTHR19857">
    <property type="entry name" value="MITOCHONDRIAL DIVISION PROTEIN 1-RELATED"/>
    <property type="match status" value="1"/>
</dbReference>
<dbReference type="PROSITE" id="PS00678">
    <property type="entry name" value="WD_REPEATS_1"/>
    <property type="match status" value="2"/>
</dbReference>
<keyword evidence="4" id="KW-1133">Transmembrane helix</keyword>
<evidence type="ECO:0000256" key="1">
    <source>
        <dbReference type="ARBA" id="ARBA00022574"/>
    </source>
</evidence>
<keyword evidence="2" id="KW-0677">Repeat</keyword>
<comment type="caution">
    <text evidence="6">The sequence shown here is derived from an EMBL/GenBank/DDBJ whole genome shotgun (WGS) entry which is preliminary data.</text>
</comment>
<dbReference type="InterPro" id="IPR013783">
    <property type="entry name" value="Ig-like_fold"/>
</dbReference>
<dbReference type="SMART" id="SM00320">
    <property type="entry name" value="WD40"/>
    <property type="match status" value="5"/>
</dbReference>
<organism evidence="6 7">
    <name type="scientific">Peribacillus glennii</name>
    <dbReference type="NCBI Taxonomy" id="2303991"/>
    <lineage>
        <taxon>Bacteria</taxon>
        <taxon>Bacillati</taxon>
        <taxon>Bacillota</taxon>
        <taxon>Bacilli</taxon>
        <taxon>Bacillales</taxon>
        <taxon>Bacillaceae</taxon>
        <taxon>Peribacillus</taxon>
    </lineage>
</organism>
<dbReference type="PROSITE" id="PS50294">
    <property type="entry name" value="WD_REPEATS_REGION"/>
    <property type="match status" value="2"/>
</dbReference>
<feature type="repeat" description="WD" evidence="3">
    <location>
        <begin position="153"/>
        <end position="194"/>
    </location>
</feature>
<dbReference type="InterPro" id="IPR051179">
    <property type="entry name" value="WD_repeat_multifunction"/>
</dbReference>
<feature type="repeat" description="WD" evidence="3">
    <location>
        <begin position="69"/>
        <end position="110"/>
    </location>
</feature>
<reference evidence="6 7" key="1">
    <citation type="submission" date="2018-08" db="EMBL/GenBank/DDBJ databases">
        <title>Bacillus chawlae sp. nov., Bacillus glennii sp. nov., and Bacillus saganii sp. nov. Isolated from the Vehicle Assembly Building at Kennedy Space Center where the Viking Spacecraft were Assembled.</title>
        <authorList>
            <person name="Seuylemezian A."/>
            <person name="Vaishampayan P."/>
        </authorList>
    </citation>
    <scope>NUCLEOTIDE SEQUENCE [LARGE SCALE GENOMIC DNA]</scope>
    <source>
        <strain evidence="6 7">V44-8</strain>
    </source>
</reference>
<dbReference type="EMBL" id="QVTD01000012">
    <property type="protein sequence ID" value="RFU61791.1"/>
    <property type="molecule type" value="Genomic_DNA"/>
</dbReference>
<keyword evidence="4" id="KW-0472">Membrane</keyword>
<dbReference type="Proteomes" id="UP000262939">
    <property type="component" value="Unassembled WGS sequence"/>
</dbReference>
<dbReference type="PRINTS" id="PR00320">
    <property type="entry name" value="GPROTEINBRPT"/>
</dbReference>
<dbReference type="Gene3D" id="2.130.10.10">
    <property type="entry name" value="YVTN repeat-like/Quinoprotein amine dehydrogenase"/>
    <property type="match status" value="2"/>
</dbReference>
<dbReference type="InterPro" id="IPR041498">
    <property type="entry name" value="Big_6"/>
</dbReference>
<keyword evidence="1 3" id="KW-0853">WD repeat</keyword>
<dbReference type="InterPro" id="IPR020472">
    <property type="entry name" value="WD40_PAC1"/>
</dbReference>
<dbReference type="InterPro" id="IPR001680">
    <property type="entry name" value="WD40_rpt"/>
</dbReference>
<gene>
    <name evidence="6" type="ORF">D0466_16775</name>
</gene>
<dbReference type="Pfam" id="PF17936">
    <property type="entry name" value="Big_6"/>
    <property type="match status" value="1"/>
</dbReference>
<evidence type="ECO:0000256" key="3">
    <source>
        <dbReference type="PROSITE-ProRule" id="PRU00221"/>
    </source>
</evidence>
<proteinExistence type="predicted"/>
<evidence type="ECO:0000256" key="4">
    <source>
        <dbReference type="SAM" id="Phobius"/>
    </source>
</evidence>
<evidence type="ECO:0000313" key="7">
    <source>
        <dbReference type="Proteomes" id="UP000262939"/>
    </source>
</evidence>
<dbReference type="AlphaFoldDB" id="A0A372L9G9"/>
<dbReference type="InterPro" id="IPR036322">
    <property type="entry name" value="WD40_repeat_dom_sf"/>
</dbReference>